<dbReference type="EMBL" id="CP116341">
    <property type="protein sequence ID" value="WOV85689.1"/>
    <property type="molecule type" value="Genomic_DNA"/>
</dbReference>
<reference evidence="1 2" key="1">
    <citation type="submission" date="2023-01" db="EMBL/GenBank/DDBJ databases">
        <title>Sporosarcina sp. nov., isolated from Korean tranditional fermented seafood 'Jeotgal'.</title>
        <authorList>
            <person name="Yang A.-I."/>
        </authorList>
    </citation>
    <scope>NUCLEOTIDE SEQUENCE [LARGE SCALE GENOMIC DNA]</scope>
    <source>
        <strain evidence="1 2">B2O-1</strain>
    </source>
</reference>
<protein>
    <recommendedName>
        <fullName evidence="3">Transposase</fullName>
    </recommendedName>
</protein>
<sequence length="46" mass="5200">MKKTVALTGVQLDTAMYFARVITFDFLENGIRMSIFTKPKNQSATD</sequence>
<proteinExistence type="predicted"/>
<name>A0ABZ0KZ82_9BACL</name>
<keyword evidence="2" id="KW-1185">Reference proteome</keyword>
<dbReference type="NCBIfam" id="NF041642">
    <property type="entry name" value="RAxF_45"/>
    <property type="match status" value="1"/>
</dbReference>
<organism evidence="1 2">
    <name type="scientific">Sporosarcina jeotgali</name>
    <dbReference type="NCBI Taxonomy" id="3020056"/>
    <lineage>
        <taxon>Bacteria</taxon>
        <taxon>Bacillati</taxon>
        <taxon>Bacillota</taxon>
        <taxon>Bacilli</taxon>
        <taxon>Bacillales</taxon>
        <taxon>Caryophanaceae</taxon>
        <taxon>Sporosarcina</taxon>
    </lineage>
</organism>
<dbReference type="RefSeq" id="WP_323693287.1">
    <property type="nucleotide sequence ID" value="NZ_CP116341.1"/>
</dbReference>
<evidence type="ECO:0008006" key="3">
    <source>
        <dbReference type="Google" id="ProtNLM"/>
    </source>
</evidence>
<dbReference type="Proteomes" id="UP001303532">
    <property type="component" value="Chromosome"/>
</dbReference>
<evidence type="ECO:0000313" key="2">
    <source>
        <dbReference type="Proteomes" id="UP001303532"/>
    </source>
</evidence>
<dbReference type="InterPro" id="IPR048146">
    <property type="entry name" value="RAxF_45-like"/>
</dbReference>
<evidence type="ECO:0000313" key="1">
    <source>
        <dbReference type="EMBL" id="WOV85689.1"/>
    </source>
</evidence>
<gene>
    <name evidence="1" type="ORF">PGH26_07055</name>
</gene>
<accession>A0ABZ0KZ82</accession>